<keyword evidence="1" id="KW-0472">Membrane</keyword>
<organism evidence="2">
    <name type="scientific">Cacopsylla melanoneura</name>
    <dbReference type="NCBI Taxonomy" id="428564"/>
    <lineage>
        <taxon>Eukaryota</taxon>
        <taxon>Metazoa</taxon>
        <taxon>Ecdysozoa</taxon>
        <taxon>Arthropoda</taxon>
        <taxon>Hexapoda</taxon>
        <taxon>Insecta</taxon>
        <taxon>Pterygota</taxon>
        <taxon>Neoptera</taxon>
        <taxon>Paraneoptera</taxon>
        <taxon>Hemiptera</taxon>
        <taxon>Sternorrhyncha</taxon>
        <taxon>Psylloidea</taxon>
        <taxon>Psyllidae</taxon>
        <taxon>Psyllinae</taxon>
        <taxon>Cacopsylla</taxon>
    </lineage>
</organism>
<feature type="transmembrane region" description="Helical" evidence="1">
    <location>
        <begin position="75"/>
        <end position="96"/>
    </location>
</feature>
<reference evidence="2" key="1">
    <citation type="submission" date="2021-05" db="EMBL/GenBank/DDBJ databases">
        <authorList>
            <person name="Alioto T."/>
            <person name="Alioto T."/>
            <person name="Gomez Garrido J."/>
        </authorList>
    </citation>
    <scope>NUCLEOTIDE SEQUENCE</scope>
</reference>
<sequence length="102" mass="11801">MNHWQRSLNKGPFYRRFELGFISLKSKDPNVVSSYCTYLVPNYTSLVYFPLCLQFIESQAVQIANRKKNTSTSLYLSKCGLIIMLHLSSLCLSLQFESLTHQ</sequence>
<accession>A0A8D8R9P7</accession>
<keyword evidence="1" id="KW-1133">Transmembrane helix</keyword>
<dbReference type="EMBL" id="HBUF01145323">
    <property type="protein sequence ID" value="CAG6647124.1"/>
    <property type="molecule type" value="Transcribed_RNA"/>
</dbReference>
<dbReference type="EMBL" id="HBUF01145322">
    <property type="protein sequence ID" value="CAG6647123.1"/>
    <property type="molecule type" value="Transcribed_RNA"/>
</dbReference>
<evidence type="ECO:0000313" key="2">
    <source>
        <dbReference type="EMBL" id="CAG6647124.1"/>
    </source>
</evidence>
<dbReference type="AlphaFoldDB" id="A0A8D8R9P7"/>
<name>A0A8D8R9P7_9HEMI</name>
<protein>
    <submittedName>
        <fullName evidence="2">Uncharacterized protein</fullName>
    </submittedName>
</protein>
<proteinExistence type="predicted"/>
<keyword evidence="1" id="KW-0812">Transmembrane</keyword>
<evidence type="ECO:0000256" key="1">
    <source>
        <dbReference type="SAM" id="Phobius"/>
    </source>
</evidence>